<keyword evidence="17" id="KW-1185">Reference proteome</keyword>
<feature type="chain" id="PRO_5031524903" evidence="13">
    <location>
        <begin position="22"/>
        <end position="715"/>
    </location>
</feature>
<dbReference type="GO" id="GO:0009279">
    <property type="term" value="C:cell outer membrane"/>
    <property type="evidence" value="ECO:0007669"/>
    <property type="project" value="UniProtKB-SubCell"/>
</dbReference>
<sequence length="715" mass="77519">MRTVRALLCGAAVVAALPVMAQETDQSNSEILVTALRTTTKLQETPIAITAVGQADLENKQIANAQDIAKAVPGLTLIPVSANPSTFQLALRGGTEQTPGLIVSEPAVGLYVDDVYRGRLQGSNLQMADIERIEVLRGPQGTLYGRNTFSGALKVITRTPGANDKWFNASAGYGSYNEFRGDASVGGALAGNLGGSLAVFYRNQDDGWIFNRAQNRMVGRENNFVGRAKLAYDDGTLKVVASASYAKDVNDGYLPVNVSFVPDAARVNYATRVFTRNARPVVAGDPFVTSSPTPSRGETEVFTAGLDLSYQVGAVTLRSITAYVDTTDYFRWDLAAGLQVAPTVFISTFDRGSASSARQWSQELQATGASLNDKLTWLLGVYYFNEQGTQDFSDAFFGFQLPLFVQRTRTDSYAAFAQANYALSERTSLTLGGRYTRDDKRFDATIAAPTNLTAGLNASFDAFTPKLGLEHKFSPDAMGYLSVSRGFKAGGFNGLSRAPAVLNAVYRPQTVWAYEAGLKAEFLDRKLRTNLAVFVNDIDNLQQTAQRGTDFPQINVGSARVWGVELELTARPVPGLDLFSAVAYNNGRYTRLDPAADAATSGARDIPLVSDWQVRLGGTFEQPLNERLLARIGGNMNYTGPYNAAVTNALVVAGWTRIDAFAALATADKRWELNLSVQNLTDQVTYTSGIVGPPFQPALNVLRPRTWMTTLKFKY</sequence>
<keyword evidence="13" id="KW-0732">Signal</keyword>
<evidence type="ECO:0000259" key="15">
    <source>
        <dbReference type="Pfam" id="PF07715"/>
    </source>
</evidence>
<accession>A0A7X1FY76</accession>
<dbReference type="Proteomes" id="UP000551327">
    <property type="component" value="Unassembled WGS sequence"/>
</dbReference>
<dbReference type="InterPro" id="IPR000531">
    <property type="entry name" value="Beta-barrel_TonB"/>
</dbReference>
<keyword evidence="8 12" id="KW-0798">TonB box</keyword>
<evidence type="ECO:0000256" key="2">
    <source>
        <dbReference type="ARBA" id="ARBA00022448"/>
    </source>
</evidence>
<organism evidence="16 17">
    <name type="scientific">Novosphingobium piscinae</name>
    <dbReference type="NCBI Taxonomy" id="1507448"/>
    <lineage>
        <taxon>Bacteria</taxon>
        <taxon>Pseudomonadati</taxon>
        <taxon>Pseudomonadota</taxon>
        <taxon>Alphaproteobacteria</taxon>
        <taxon>Sphingomonadales</taxon>
        <taxon>Sphingomonadaceae</taxon>
        <taxon>Novosphingobium</taxon>
    </lineage>
</organism>
<keyword evidence="4" id="KW-0410">Iron transport</keyword>
<dbReference type="CDD" id="cd01347">
    <property type="entry name" value="ligand_gated_channel"/>
    <property type="match status" value="1"/>
</dbReference>
<keyword evidence="6" id="KW-0408">Iron</keyword>
<dbReference type="EMBL" id="JACLAX010000003">
    <property type="protein sequence ID" value="MBC2668492.1"/>
    <property type="molecule type" value="Genomic_DNA"/>
</dbReference>
<evidence type="ECO:0000256" key="11">
    <source>
        <dbReference type="PROSITE-ProRule" id="PRU01360"/>
    </source>
</evidence>
<evidence type="ECO:0000256" key="9">
    <source>
        <dbReference type="ARBA" id="ARBA00023136"/>
    </source>
</evidence>
<feature type="signal peptide" evidence="13">
    <location>
        <begin position="1"/>
        <end position="21"/>
    </location>
</feature>
<dbReference type="Gene3D" id="2.40.170.20">
    <property type="entry name" value="TonB-dependent receptor, beta-barrel domain"/>
    <property type="match status" value="1"/>
</dbReference>
<reference evidence="16 17" key="1">
    <citation type="submission" date="2020-08" db="EMBL/GenBank/DDBJ databases">
        <title>The genome sequence of type strain Novosphingobium piscinae KCTC 42194.</title>
        <authorList>
            <person name="Liu Y."/>
        </authorList>
    </citation>
    <scope>NUCLEOTIDE SEQUENCE [LARGE SCALE GENOMIC DNA]</scope>
    <source>
        <strain evidence="16 17">KCTC 42194</strain>
    </source>
</reference>
<keyword evidence="9 11" id="KW-0472">Membrane</keyword>
<proteinExistence type="inferred from homology"/>
<name>A0A7X1FY76_9SPHN</name>
<dbReference type="GO" id="GO:0006826">
    <property type="term" value="P:iron ion transport"/>
    <property type="evidence" value="ECO:0007669"/>
    <property type="project" value="UniProtKB-KW"/>
</dbReference>
<evidence type="ECO:0000256" key="3">
    <source>
        <dbReference type="ARBA" id="ARBA00022452"/>
    </source>
</evidence>
<dbReference type="Pfam" id="PF00593">
    <property type="entry name" value="TonB_dep_Rec_b-barrel"/>
    <property type="match status" value="1"/>
</dbReference>
<evidence type="ECO:0000256" key="1">
    <source>
        <dbReference type="ARBA" id="ARBA00004571"/>
    </source>
</evidence>
<evidence type="ECO:0000259" key="14">
    <source>
        <dbReference type="Pfam" id="PF00593"/>
    </source>
</evidence>
<dbReference type="InterPro" id="IPR036942">
    <property type="entry name" value="Beta-barrel_TonB_sf"/>
</dbReference>
<dbReference type="AlphaFoldDB" id="A0A7X1FY76"/>
<evidence type="ECO:0000313" key="17">
    <source>
        <dbReference type="Proteomes" id="UP000551327"/>
    </source>
</evidence>
<dbReference type="Pfam" id="PF07715">
    <property type="entry name" value="Plug"/>
    <property type="match status" value="1"/>
</dbReference>
<dbReference type="PANTHER" id="PTHR32552:SF81">
    <property type="entry name" value="TONB-DEPENDENT OUTER MEMBRANE RECEPTOR"/>
    <property type="match status" value="1"/>
</dbReference>
<gene>
    <name evidence="16" type="ORF">H7F53_04975</name>
</gene>
<comment type="caution">
    <text evidence="16">The sequence shown here is derived from an EMBL/GenBank/DDBJ whole genome shotgun (WGS) entry which is preliminary data.</text>
</comment>
<keyword evidence="3 11" id="KW-1134">Transmembrane beta strand</keyword>
<feature type="domain" description="TonB-dependent receptor plug" evidence="15">
    <location>
        <begin position="42"/>
        <end position="152"/>
    </location>
</feature>
<comment type="subcellular location">
    <subcellularLocation>
        <location evidence="1 11">Cell outer membrane</location>
        <topology evidence="1 11">Multi-pass membrane protein</topology>
    </subcellularLocation>
</comment>
<evidence type="ECO:0000256" key="6">
    <source>
        <dbReference type="ARBA" id="ARBA00023004"/>
    </source>
</evidence>
<evidence type="ECO:0000256" key="4">
    <source>
        <dbReference type="ARBA" id="ARBA00022496"/>
    </source>
</evidence>
<evidence type="ECO:0000256" key="12">
    <source>
        <dbReference type="RuleBase" id="RU003357"/>
    </source>
</evidence>
<dbReference type="InterPro" id="IPR012910">
    <property type="entry name" value="Plug_dom"/>
</dbReference>
<evidence type="ECO:0000256" key="7">
    <source>
        <dbReference type="ARBA" id="ARBA00023065"/>
    </source>
</evidence>
<dbReference type="RefSeq" id="WP_185678358.1">
    <property type="nucleotide sequence ID" value="NZ_JACLAX010000003.1"/>
</dbReference>
<evidence type="ECO:0000256" key="10">
    <source>
        <dbReference type="ARBA" id="ARBA00023237"/>
    </source>
</evidence>
<evidence type="ECO:0000256" key="5">
    <source>
        <dbReference type="ARBA" id="ARBA00022692"/>
    </source>
</evidence>
<dbReference type="InterPro" id="IPR039426">
    <property type="entry name" value="TonB-dep_rcpt-like"/>
</dbReference>
<evidence type="ECO:0000313" key="16">
    <source>
        <dbReference type="EMBL" id="MBC2668492.1"/>
    </source>
</evidence>
<keyword evidence="10 11" id="KW-0998">Cell outer membrane</keyword>
<feature type="domain" description="TonB-dependent receptor-like beta-barrel" evidence="14">
    <location>
        <begin position="257"/>
        <end position="680"/>
    </location>
</feature>
<evidence type="ECO:0000256" key="13">
    <source>
        <dbReference type="SAM" id="SignalP"/>
    </source>
</evidence>
<protein>
    <submittedName>
        <fullName evidence="16">TonB-dependent receptor</fullName>
    </submittedName>
</protein>
<dbReference type="SUPFAM" id="SSF56935">
    <property type="entry name" value="Porins"/>
    <property type="match status" value="1"/>
</dbReference>
<comment type="similarity">
    <text evidence="11 12">Belongs to the TonB-dependent receptor family.</text>
</comment>
<keyword evidence="16" id="KW-0675">Receptor</keyword>
<dbReference type="PROSITE" id="PS52016">
    <property type="entry name" value="TONB_DEPENDENT_REC_3"/>
    <property type="match status" value="1"/>
</dbReference>
<dbReference type="PANTHER" id="PTHR32552">
    <property type="entry name" value="FERRICHROME IRON RECEPTOR-RELATED"/>
    <property type="match status" value="1"/>
</dbReference>
<evidence type="ECO:0000256" key="8">
    <source>
        <dbReference type="ARBA" id="ARBA00023077"/>
    </source>
</evidence>
<keyword evidence="7" id="KW-0406">Ion transport</keyword>
<keyword evidence="5 11" id="KW-0812">Transmembrane</keyword>
<keyword evidence="2 11" id="KW-0813">Transport</keyword>